<dbReference type="EMBL" id="GIBP01007869">
    <property type="protein sequence ID" value="NDV36838.1"/>
    <property type="molecule type" value="Transcribed_RNA"/>
</dbReference>
<name>A0A6B2LJG4_9EUKA</name>
<dbReference type="InterPro" id="IPR001194">
    <property type="entry name" value="cDENN_dom"/>
</dbReference>
<reference evidence="2" key="1">
    <citation type="journal article" date="2020" name="J. Eukaryot. Microbiol.">
        <title>De novo Sequencing, Assembly and Annotation of the Transcriptome for the Free-Living Testate Amoeba Arcella intermedia.</title>
        <authorList>
            <person name="Ribeiro G.M."/>
            <person name="Porfirio-Sousa A.L."/>
            <person name="Maurer-Alcala X.X."/>
            <person name="Katz L.A."/>
            <person name="Lahr D.J.G."/>
        </authorList>
    </citation>
    <scope>NUCLEOTIDE SEQUENCE</scope>
</reference>
<dbReference type="Gene3D" id="3.40.50.11500">
    <property type="match status" value="1"/>
</dbReference>
<organism evidence="2">
    <name type="scientific">Arcella intermedia</name>
    <dbReference type="NCBI Taxonomy" id="1963864"/>
    <lineage>
        <taxon>Eukaryota</taxon>
        <taxon>Amoebozoa</taxon>
        <taxon>Tubulinea</taxon>
        <taxon>Elardia</taxon>
        <taxon>Arcellinida</taxon>
        <taxon>Sphaerothecina</taxon>
        <taxon>Arcellidae</taxon>
        <taxon>Arcella</taxon>
    </lineage>
</organism>
<proteinExistence type="predicted"/>
<dbReference type="GO" id="GO:1901981">
    <property type="term" value="F:phosphatidylinositol phosphate binding"/>
    <property type="evidence" value="ECO:0007669"/>
    <property type="project" value="TreeGrafter"/>
</dbReference>
<dbReference type="InterPro" id="IPR040032">
    <property type="entry name" value="DENND1A/B/C"/>
</dbReference>
<accession>A0A6B2LJG4</accession>
<dbReference type="GO" id="GO:0006897">
    <property type="term" value="P:endocytosis"/>
    <property type="evidence" value="ECO:0007669"/>
    <property type="project" value="TreeGrafter"/>
</dbReference>
<dbReference type="Pfam" id="PF02141">
    <property type="entry name" value="DENN"/>
    <property type="match status" value="1"/>
</dbReference>
<sequence length="207" mass="23680">MLTDMQNQRDLVYCHRFQYQRSSLALAIITQLPWHEVFDEILKAMVYQYINSNLNPTTITSMFKDIQGQLEESPADLDLSHLTQDLSPQLRLPTFLPTDRPYGLLSTVPSGLLRRLSLKNLSLCLSALLEESRVIFVSKSLKILSRSIMDALALIYPLKWQFVLVPILPSSLITYCSAPMPFIIGLHTDSLNLLHDIPMEEDFRLCL</sequence>
<dbReference type="GO" id="GO:0032456">
    <property type="term" value="P:endocytic recycling"/>
    <property type="evidence" value="ECO:0007669"/>
    <property type="project" value="TreeGrafter"/>
</dbReference>
<dbReference type="SMART" id="SM00799">
    <property type="entry name" value="DENN"/>
    <property type="match status" value="1"/>
</dbReference>
<dbReference type="InterPro" id="IPR037516">
    <property type="entry name" value="Tripartite_DENN"/>
</dbReference>
<dbReference type="GO" id="GO:0005085">
    <property type="term" value="F:guanyl-nucleotide exchange factor activity"/>
    <property type="evidence" value="ECO:0007669"/>
    <property type="project" value="InterPro"/>
</dbReference>
<evidence type="ECO:0000313" key="2">
    <source>
        <dbReference type="EMBL" id="NDV36838.1"/>
    </source>
</evidence>
<feature type="domain" description="UDENN" evidence="1">
    <location>
        <begin position="1"/>
        <end position="207"/>
    </location>
</feature>
<dbReference type="AlphaFoldDB" id="A0A6B2LJG4"/>
<protein>
    <recommendedName>
        <fullName evidence="1">UDENN domain-containing protein</fullName>
    </recommendedName>
</protein>
<dbReference type="PANTHER" id="PTHR13196:SF14">
    <property type="entry name" value="UDENN DOMAIN-CONTAINING PROTEIN"/>
    <property type="match status" value="1"/>
</dbReference>
<dbReference type="PROSITE" id="PS50211">
    <property type="entry name" value="DENN"/>
    <property type="match status" value="1"/>
</dbReference>
<dbReference type="Gene3D" id="3.30.450.200">
    <property type="match status" value="1"/>
</dbReference>
<dbReference type="InterPro" id="IPR043153">
    <property type="entry name" value="DENN_C"/>
</dbReference>
<dbReference type="PANTHER" id="PTHR13196">
    <property type="entry name" value="DENN DOMAIN-CONTAINING"/>
    <property type="match status" value="1"/>
</dbReference>
<dbReference type="GO" id="GO:0005829">
    <property type="term" value="C:cytosol"/>
    <property type="evidence" value="ECO:0007669"/>
    <property type="project" value="TreeGrafter"/>
</dbReference>
<evidence type="ECO:0000259" key="1">
    <source>
        <dbReference type="PROSITE" id="PS50211"/>
    </source>
</evidence>